<sequence>MSEKVAVTGAVQVVRATEAAIEGQGVPRPGLQAAASMVKHFSVSASIGIMPRGPDPATCRTVECAMLELCQLTSVHVEHAKLARCSFGVRQ</sequence>
<dbReference type="Proteomes" id="UP000485058">
    <property type="component" value="Unassembled WGS sequence"/>
</dbReference>
<dbReference type="EMBL" id="BLLF01003561">
    <property type="protein sequence ID" value="GFH27651.1"/>
    <property type="molecule type" value="Genomic_DNA"/>
</dbReference>
<keyword evidence="2" id="KW-1185">Reference proteome</keyword>
<gene>
    <name evidence="1" type="ORF">HaLaN_26012</name>
</gene>
<evidence type="ECO:0000313" key="1">
    <source>
        <dbReference type="EMBL" id="GFH27651.1"/>
    </source>
</evidence>
<organism evidence="1 2">
    <name type="scientific">Haematococcus lacustris</name>
    <name type="common">Green alga</name>
    <name type="synonym">Haematococcus pluvialis</name>
    <dbReference type="NCBI Taxonomy" id="44745"/>
    <lineage>
        <taxon>Eukaryota</taxon>
        <taxon>Viridiplantae</taxon>
        <taxon>Chlorophyta</taxon>
        <taxon>core chlorophytes</taxon>
        <taxon>Chlorophyceae</taxon>
        <taxon>CS clade</taxon>
        <taxon>Chlamydomonadales</taxon>
        <taxon>Haematococcaceae</taxon>
        <taxon>Haematococcus</taxon>
    </lineage>
</organism>
<proteinExistence type="predicted"/>
<comment type="caution">
    <text evidence="1">The sequence shown here is derived from an EMBL/GenBank/DDBJ whole genome shotgun (WGS) entry which is preliminary data.</text>
</comment>
<evidence type="ECO:0000313" key="2">
    <source>
        <dbReference type="Proteomes" id="UP000485058"/>
    </source>
</evidence>
<name>A0A6A0A579_HAELA</name>
<reference evidence="1 2" key="1">
    <citation type="submission" date="2020-02" db="EMBL/GenBank/DDBJ databases">
        <title>Draft genome sequence of Haematococcus lacustris strain NIES-144.</title>
        <authorList>
            <person name="Morimoto D."/>
            <person name="Nakagawa S."/>
            <person name="Yoshida T."/>
            <person name="Sawayama S."/>
        </authorList>
    </citation>
    <scope>NUCLEOTIDE SEQUENCE [LARGE SCALE GENOMIC DNA]</scope>
    <source>
        <strain evidence="1 2">NIES-144</strain>
    </source>
</reference>
<dbReference type="AlphaFoldDB" id="A0A6A0A579"/>
<protein>
    <submittedName>
        <fullName evidence="1">Uncharacterized protein</fullName>
    </submittedName>
</protein>
<accession>A0A6A0A579</accession>